<name>A0AA44TCR7_BACCE</name>
<evidence type="ECO:0000313" key="3">
    <source>
        <dbReference type="Proteomes" id="UP000226357"/>
    </source>
</evidence>
<dbReference type="Proteomes" id="UP000226357">
    <property type="component" value="Unassembled WGS sequence"/>
</dbReference>
<reference evidence="2 3" key="1">
    <citation type="submission" date="2017-09" db="EMBL/GenBank/DDBJ databases">
        <title>Large-scale bioinformatics analysis of Bacillus genomes uncovers conserved roles of natural products in bacterial physiology.</title>
        <authorList>
            <consortium name="Agbiome Team Llc"/>
            <person name="Bleich R.M."/>
            <person name="Grubbs K.J."/>
            <person name="Santa Maria K.C."/>
            <person name="Allen S.E."/>
            <person name="Farag S."/>
            <person name="Shank E.A."/>
            <person name="Bowers A."/>
        </authorList>
    </citation>
    <scope>NUCLEOTIDE SEQUENCE [LARGE SCALE GENOMIC DNA]</scope>
    <source>
        <strain evidence="2 3">AFS067272</strain>
    </source>
</reference>
<proteinExistence type="predicted"/>
<feature type="transmembrane region" description="Helical" evidence="1">
    <location>
        <begin position="6"/>
        <end position="28"/>
    </location>
</feature>
<dbReference type="AlphaFoldDB" id="A0AA44TCR7"/>
<evidence type="ECO:0000256" key="1">
    <source>
        <dbReference type="SAM" id="Phobius"/>
    </source>
</evidence>
<keyword evidence="1" id="KW-1133">Transmembrane helix</keyword>
<keyword evidence="1" id="KW-0812">Transmembrane</keyword>
<sequence length="64" mass="7223">MPLWFAILMLILVISLYIEIIVLGGILSELKKKNISCEKGVMTFVYFGQGVICLCTLYGNFTIF</sequence>
<dbReference type="EMBL" id="NVBO01000304">
    <property type="protein sequence ID" value="PFR90028.1"/>
    <property type="molecule type" value="Genomic_DNA"/>
</dbReference>
<dbReference type="RefSeq" id="WP_098523512.1">
    <property type="nucleotide sequence ID" value="NZ_NUYJ01000096.1"/>
</dbReference>
<feature type="transmembrane region" description="Helical" evidence="1">
    <location>
        <begin position="40"/>
        <end position="61"/>
    </location>
</feature>
<gene>
    <name evidence="2" type="ORF">COK38_23730</name>
</gene>
<protein>
    <submittedName>
        <fullName evidence="2">Uncharacterized protein</fullName>
    </submittedName>
</protein>
<organism evidence="2 3">
    <name type="scientific">Bacillus cereus</name>
    <dbReference type="NCBI Taxonomy" id="1396"/>
    <lineage>
        <taxon>Bacteria</taxon>
        <taxon>Bacillati</taxon>
        <taxon>Bacillota</taxon>
        <taxon>Bacilli</taxon>
        <taxon>Bacillales</taxon>
        <taxon>Bacillaceae</taxon>
        <taxon>Bacillus</taxon>
        <taxon>Bacillus cereus group</taxon>
    </lineage>
</organism>
<accession>A0AA44TCR7</accession>
<keyword evidence="1" id="KW-0472">Membrane</keyword>
<evidence type="ECO:0000313" key="2">
    <source>
        <dbReference type="EMBL" id="PFR90028.1"/>
    </source>
</evidence>
<comment type="caution">
    <text evidence="2">The sequence shown here is derived from an EMBL/GenBank/DDBJ whole genome shotgun (WGS) entry which is preliminary data.</text>
</comment>